<comment type="function">
    <text evidence="9">Participates actively in the response to hyperosmotic and heat shock by preventing the aggregation of stress-denatured proteins and by disaggregating proteins, also in an autonomous, DnaK-independent fashion. Unfolded proteins bind initially to DnaJ; upon interaction with the DnaJ-bound protein, DnaK hydrolyzes its bound ATP, resulting in the formation of a stable complex. GrpE releases ADP from DnaK; ATP binding to DnaK triggers the release of the substrate protein, thus completing the reaction cycle. Several rounds of ATP-dependent interactions between DnaJ, DnaK and GrpE are required for fully efficient folding. Also involved, together with DnaK and GrpE, in the DNA replication of plasmids through activation of initiation proteins.</text>
</comment>
<feature type="repeat" description="CXXCXGXG motif" evidence="9">
    <location>
        <begin position="188"/>
        <end position="195"/>
    </location>
</feature>
<evidence type="ECO:0000256" key="2">
    <source>
        <dbReference type="ARBA" id="ARBA00022705"/>
    </source>
</evidence>
<evidence type="ECO:0000256" key="7">
    <source>
        <dbReference type="ARBA" id="ARBA00023016"/>
    </source>
</evidence>
<dbReference type="InterPro" id="IPR008971">
    <property type="entry name" value="HSP40/DnaJ_pept-bd"/>
</dbReference>
<keyword evidence="6 9" id="KW-0862">Zinc</keyword>
<evidence type="ECO:0000256" key="9">
    <source>
        <dbReference type="HAMAP-Rule" id="MF_01152"/>
    </source>
</evidence>
<feature type="binding site" evidence="9">
    <location>
        <position position="188"/>
    </location>
    <ligand>
        <name>Zn(2+)</name>
        <dbReference type="ChEBI" id="CHEBI:29105"/>
        <label>2</label>
    </ligand>
</feature>
<keyword evidence="14" id="KW-1185">Reference proteome</keyword>
<dbReference type="InterPro" id="IPR018253">
    <property type="entry name" value="DnaJ_domain_CS"/>
</dbReference>
<dbReference type="InterPro" id="IPR036410">
    <property type="entry name" value="HSP_DnaJ_Cys-rich_dom_sf"/>
</dbReference>
<keyword evidence="1 9" id="KW-0963">Cytoplasm</keyword>
<dbReference type="CDD" id="cd10747">
    <property type="entry name" value="DnaJ_C"/>
    <property type="match status" value="1"/>
</dbReference>
<feature type="binding site" evidence="9">
    <location>
        <position position="145"/>
    </location>
    <ligand>
        <name>Zn(2+)</name>
        <dbReference type="ChEBI" id="CHEBI:29105"/>
        <label>1</label>
    </ligand>
</feature>
<evidence type="ECO:0000256" key="5">
    <source>
        <dbReference type="ARBA" id="ARBA00022771"/>
    </source>
</evidence>
<dbReference type="Pfam" id="PF00684">
    <property type="entry name" value="DnaJ_CXXCXGXG"/>
    <property type="match status" value="1"/>
</dbReference>
<keyword evidence="8 9" id="KW-0143">Chaperone</keyword>
<feature type="binding site" evidence="9">
    <location>
        <position position="148"/>
    </location>
    <ligand>
        <name>Zn(2+)</name>
        <dbReference type="ChEBI" id="CHEBI:29105"/>
        <label>1</label>
    </ligand>
</feature>
<dbReference type="SUPFAM" id="SSF57938">
    <property type="entry name" value="DnaJ/Hsp40 cysteine-rich domain"/>
    <property type="match status" value="1"/>
</dbReference>
<feature type="repeat" description="CXXCXGXG motif" evidence="9">
    <location>
        <begin position="145"/>
        <end position="152"/>
    </location>
</feature>
<evidence type="ECO:0000256" key="3">
    <source>
        <dbReference type="ARBA" id="ARBA00022723"/>
    </source>
</evidence>
<sequence length="376" mass="41383">MSKRDYYEVLGISRDASDDEIRKAYRKLARKYHPDVNKEADAEQKFKDVKEAYEVLSDPQKKASYDRFGHADPTGGFGGGAGAGAGFDADFGFGDIFDMFFGGGRRNNPNAPRQGADLEYRLQIDFKDAVYGKTVDVVIPRTETCDQCHGSGAKPGTKPETCSVCQGSGQTEVVQNTPFGRVVNRRICHACNGTGQLIRERCTHCSGQGQVKKKKKINVKIPAGIHEGAQLRVSGEGEPGMNGGPPGDLYITIYVKPHEFFKREGDDLVCELPITFGQAALGDEVIVPTLNGRARLKVPAGTQTGTEFRLQGKGVPRLRGYGEGDLRVKVRVVTPSKLTEEQKEALRKFSRLCGEYINQEQSNNFFDKMKQAFRGD</sequence>
<comment type="subunit">
    <text evidence="9">Homodimer.</text>
</comment>
<evidence type="ECO:0000313" key="14">
    <source>
        <dbReference type="Proteomes" id="UP001596500"/>
    </source>
</evidence>
<dbReference type="PROSITE" id="PS50076">
    <property type="entry name" value="DNAJ_2"/>
    <property type="match status" value="1"/>
</dbReference>
<feature type="binding site" evidence="9">
    <location>
        <position position="162"/>
    </location>
    <ligand>
        <name>Zn(2+)</name>
        <dbReference type="ChEBI" id="CHEBI:29105"/>
        <label>2</label>
    </ligand>
</feature>
<accession>A0ABW2RHY9</accession>
<feature type="zinc finger region" description="CR-type" evidence="10">
    <location>
        <begin position="132"/>
        <end position="214"/>
    </location>
</feature>
<dbReference type="PROSITE" id="PS51188">
    <property type="entry name" value="ZF_CR"/>
    <property type="match status" value="1"/>
</dbReference>
<keyword evidence="4 9" id="KW-0677">Repeat</keyword>
<dbReference type="Pfam" id="PF00226">
    <property type="entry name" value="DnaJ"/>
    <property type="match status" value="1"/>
</dbReference>
<evidence type="ECO:0000313" key="13">
    <source>
        <dbReference type="EMBL" id="MFC7440638.1"/>
    </source>
</evidence>
<dbReference type="PANTHER" id="PTHR43096">
    <property type="entry name" value="DNAJ HOMOLOG 1, MITOCHONDRIAL-RELATED"/>
    <property type="match status" value="1"/>
</dbReference>
<dbReference type="InterPro" id="IPR001623">
    <property type="entry name" value="DnaJ_domain"/>
</dbReference>
<evidence type="ECO:0000256" key="8">
    <source>
        <dbReference type="ARBA" id="ARBA00023186"/>
    </source>
</evidence>
<dbReference type="InterPro" id="IPR002939">
    <property type="entry name" value="DnaJ_C"/>
</dbReference>
<dbReference type="InterPro" id="IPR012724">
    <property type="entry name" value="DnaJ"/>
</dbReference>
<dbReference type="Proteomes" id="UP001596500">
    <property type="component" value="Unassembled WGS sequence"/>
</dbReference>
<organism evidence="13 14">
    <name type="scientific">Laceyella putida</name>
    <dbReference type="NCBI Taxonomy" id="110101"/>
    <lineage>
        <taxon>Bacteria</taxon>
        <taxon>Bacillati</taxon>
        <taxon>Bacillota</taxon>
        <taxon>Bacilli</taxon>
        <taxon>Bacillales</taxon>
        <taxon>Thermoactinomycetaceae</taxon>
        <taxon>Laceyella</taxon>
    </lineage>
</organism>
<dbReference type="CDD" id="cd06257">
    <property type="entry name" value="DnaJ"/>
    <property type="match status" value="1"/>
</dbReference>
<dbReference type="SUPFAM" id="SSF49493">
    <property type="entry name" value="HSP40/DnaJ peptide-binding domain"/>
    <property type="match status" value="2"/>
</dbReference>
<feature type="binding site" evidence="9">
    <location>
        <position position="202"/>
    </location>
    <ligand>
        <name>Zn(2+)</name>
        <dbReference type="ChEBI" id="CHEBI:29105"/>
        <label>1</label>
    </ligand>
</feature>
<keyword evidence="5 9" id="KW-0863">Zinc-finger</keyword>
<comment type="domain">
    <text evidence="9">The J domain is necessary and sufficient to stimulate DnaK ATPase activity. Zinc center 1 plays an important role in the autonomous, DnaK-independent chaperone activity of DnaJ. Zinc center 2 is essential for interaction with DnaK and for DnaJ activity.</text>
</comment>
<dbReference type="Gene3D" id="2.60.260.20">
    <property type="entry name" value="Urease metallochaperone UreE, N-terminal domain"/>
    <property type="match status" value="2"/>
</dbReference>
<reference evidence="14" key="1">
    <citation type="journal article" date="2019" name="Int. J. Syst. Evol. Microbiol.">
        <title>The Global Catalogue of Microorganisms (GCM) 10K type strain sequencing project: providing services to taxonomists for standard genome sequencing and annotation.</title>
        <authorList>
            <consortium name="The Broad Institute Genomics Platform"/>
            <consortium name="The Broad Institute Genome Sequencing Center for Infectious Disease"/>
            <person name="Wu L."/>
            <person name="Ma J."/>
        </authorList>
    </citation>
    <scope>NUCLEOTIDE SEQUENCE [LARGE SCALE GENOMIC DNA]</scope>
    <source>
        <strain evidence="14">CGMCC 1.12942</strain>
    </source>
</reference>
<name>A0ABW2RHY9_9BACL</name>
<dbReference type="NCBIfam" id="NF008035">
    <property type="entry name" value="PRK10767.1"/>
    <property type="match status" value="1"/>
</dbReference>
<comment type="similarity">
    <text evidence="9">Belongs to the DnaJ family.</text>
</comment>
<dbReference type="RefSeq" id="WP_379863917.1">
    <property type="nucleotide sequence ID" value="NZ_JBHTBW010000015.1"/>
</dbReference>
<feature type="domain" description="J" evidence="11">
    <location>
        <begin position="5"/>
        <end position="69"/>
    </location>
</feature>
<feature type="repeat" description="CXXCXGXG motif" evidence="9">
    <location>
        <begin position="162"/>
        <end position="169"/>
    </location>
</feature>
<feature type="binding site" evidence="9">
    <location>
        <position position="191"/>
    </location>
    <ligand>
        <name>Zn(2+)</name>
        <dbReference type="ChEBI" id="CHEBI:29105"/>
        <label>2</label>
    </ligand>
</feature>
<evidence type="ECO:0000256" key="4">
    <source>
        <dbReference type="ARBA" id="ARBA00022737"/>
    </source>
</evidence>
<dbReference type="Pfam" id="PF01556">
    <property type="entry name" value="DnaJ_C"/>
    <property type="match status" value="1"/>
</dbReference>
<dbReference type="HAMAP" id="MF_01152">
    <property type="entry name" value="DnaJ"/>
    <property type="match status" value="1"/>
</dbReference>
<evidence type="ECO:0000259" key="12">
    <source>
        <dbReference type="PROSITE" id="PS51188"/>
    </source>
</evidence>
<dbReference type="Gene3D" id="2.10.230.10">
    <property type="entry name" value="Heat shock protein DnaJ, cysteine-rich domain"/>
    <property type="match status" value="1"/>
</dbReference>
<dbReference type="SUPFAM" id="SSF46565">
    <property type="entry name" value="Chaperone J-domain"/>
    <property type="match status" value="1"/>
</dbReference>
<evidence type="ECO:0000256" key="6">
    <source>
        <dbReference type="ARBA" id="ARBA00022833"/>
    </source>
</evidence>
<feature type="repeat" description="CXXCXGXG motif" evidence="9">
    <location>
        <begin position="202"/>
        <end position="209"/>
    </location>
</feature>
<protein>
    <recommendedName>
        <fullName evidence="9">Chaperone protein DnaJ</fullName>
    </recommendedName>
</protein>
<dbReference type="InterPro" id="IPR036869">
    <property type="entry name" value="J_dom_sf"/>
</dbReference>
<evidence type="ECO:0000259" key="11">
    <source>
        <dbReference type="PROSITE" id="PS50076"/>
    </source>
</evidence>
<keyword evidence="2 9" id="KW-0235">DNA replication</keyword>
<gene>
    <name evidence="9 13" type="primary">dnaJ</name>
    <name evidence="13" type="ORF">ACFQNG_05695</name>
</gene>
<comment type="cofactor">
    <cofactor evidence="9">
        <name>Zn(2+)</name>
        <dbReference type="ChEBI" id="CHEBI:29105"/>
    </cofactor>
    <text evidence="9">Binds 2 Zn(2+) ions per monomer.</text>
</comment>
<feature type="binding site" evidence="9">
    <location>
        <position position="205"/>
    </location>
    <ligand>
        <name>Zn(2+)</name>
        <dbReference type="ChEBI" id="CHEBI:29105"/>
        <label>1</label>
    </ligand>
</feature>
<dbReference type="PROSITE" id="PS00636">
    <property type="entry name" value="DNAJ_1"/>
    <property type="match status" value="1"/>
</dbReference>
<comment type="subcellular location">
    <subcellularLocation>
        <location evidence="9">Cytoplasm</location>
    </subcellularLocation>
</comment>
<dbReference type="NCBIfam" id="TIGR02349">
    <property type="entry name" value="DnaJ_bact"/>
    <property type="match status" value="1"/>
</dbReference>
<dbReference type="PANTHER" id="PTHR43096:SF48">
    <property type="entry name" value="CHAPERONE PROTEIN DNAJ"/>
    <property type="match status" value="1"/>
</dbReference>
<proteinExistence type="inferred from homology"/>
<dbReference type="EMBL" id="JBHTBW010000015">
    <property type="protein sequence ID" value="MFC7440638.1"/>
    <property type="molecule type" value="Genomic_DNA"/>
</dbReference>
<dbReference type="SMART" id="SM00271">
    <property type="entry name" value="DnaJ"/>
    <property type="match status" value="1"/>
</dbReference>
<dbReference type="InterPro" id="IPR001305">
    <property type="entry name" value="HSP_DnaJ_Cys-rich_dom"/>
</dbReference>
<dbReference type="PRINTS" id="PR00625">
    <property type="entry name" value="JDOMAIN"/>
</dbReference>
<keyword evidence="3 9" id="KW-0479">Metal-binding</keyword>
<comment type="caution">
    <text evidence="13">The sequence shown here is derived from an EMBL/GenBank/DDBJ whole genome shotgun (WGS) entry which is preliminary data.</text>
</comment>
<feature type="domain" description="CR-type" evidence="12">
    <location>
        <begin position="132"/>
        <end position="214"/>
    </location>
</feature>
<dbReference type="Gene3D" id="1.10.287.110">
    <property type="entry name" value="DnaJ domain"/>
    <property type="match status" value="1"/>
</dbReference>
<feature type="binding site" evidence="9">
    <location>
        <position position="165"/>
    </location>
    <ligand>
        <name>Zn(2+)</name>
        <dbReference type="ChEBI" id="CHEBI:29105"/>
        <label>2</label>
    </ligand>
</feature>
<evidence type="ECO:0000256" key="10">
    <source>
        <dbReference type="PROSITE-ProRule" id="PRU00546"/>
    </source>
</evidence>
<dbReference type="NCBIfam" id="NF010873">
    <property type="entry name" value="PRK14280.1"/>
    <property type="match status" value="1"/>
</dbReference>
<evidence type="ECO:0000256" key="1">
    <source>
        <dbReference type="ARBA" id="ARBA00022490"/>
    </source>
</evidence>
<keyword evidence="7 9" id="KW-0346">Stress response</keyword>